<proteinExistence type="predicted"/>
<dbReference type="AlphaFoldDB" id="A0A1X0XJV8"/>
<feature type="domain" description="DUF4232" evidence="2">
    <location>
        <begin position="12"/>
        <end position="142"/>
    </location>
</feature>
<feature type="region of interest" description="Disordered" evidence="1">
    <location>
        <begin position="1"/>
        <end position="27"/>
    </location>
</feature>
<evidence type="ECO:0000259" key="2">
    <source>
        <dbReference type="Pfam" id="PF14016"/>
    </source>
</evidence>
<sequence>MPIESGDQAEPCRSEQVTATASPTQGAVGHRAVTLTFSLAGGAEPCTLTGYPAVEMGDQWPEVHATPTPRGYMGGLPPGVDGPPTVTLSLAGQGQAIVEGMAVDRRGDPCPTYTELQVNPPNTVVVLPVPVTIDACDAQVHPVTAIQGG</sequence>
<dbReference type="Pfam" id="PF14016">
    <property type="entry name" value="DUF4232"/>
    <property type="match status" value="1"/>
</dbReference>
<evidence type="ECO:0000313" key="4">
    <source>
        <dbReference type="Proteomes" id="UP000193040"/>
    </source>
</evidence>
<dbReference type="Proteomes" id="UP000193040">
    <property type="component" value="Unassembled WGS sequence"/>
</dbReference>
<evidence type="ECO:0000256" key="1">
    <source>
        <dbReference type="SAM" id="MobiDB-lite"/>
    </source>
</evidence>
<protein>
    <recommendedName>
        <fullName evidence="2">DUF4232 domain-containing protein</fullName>
    </recommendedName>
</protein>
<dbReference type="InterPro" id="IPR025326">
    <property type="entry name" value="DUF4232"/>
</dbReference>
<evidence type="ECO:0000313" key="3">
    <source>
        <dbReference type="EMBL" id="ORJ53212.1"/>
    </source>
</evidence>
<dbReference type="EMBL" id="MZZM01000041">
    <property type="protein sequence ID" value="ORJ53212.1"/>
    <property type="molecule type" value="Genomic_DNA"/>
</dbReference>
<organism evidence="3 4">
    <name type="scientific">Mycobacterium simiae</name>
    <name type="common">Mycobacterium habana</name>
    <dbReference type="NCBI Taxonomy" id="1784"/>
    <lineage>
        <taxon>Bacteria</taxon>
        <taxon>Bacillati</taxon>
        <taxon>Actinomycetota</taxon>
        <taxon>Actinomycetes</taxon>
        <taxon>Mycobacteriales</taxon>
        <taxon>Mycobacteriaceae</taxon>
        <taxon>Mycobacterium</taxon>
        <taxon>Mycobacterium simiae complex</taxon>
    </lineage>
</organism>
<dbReference type="STRING" id="1784.VC42_12775"/>
<feature type="compositionally biased region" description="Polar residues" evidence="1">
    <location>
        <begin position="15"/>
        <end position="25"/>
    </location>
</feature>
<dbReference type="RefSeq" id="WP_044512501.1">
    <property type="nucleotide sequence ID" value="NZ_AP022568.1"/>
</dbReference>
<name>A0A1X0XJV8_MYCSI</name>
<keyword evidence="4" id="KW-1185">Reference proteome</keyword>
<gene>
    <name evidence="3" type="ORF">B5M45_29320</name>
</gene>
<accession>A0A1X0XJV8</accession>
<reference evidence="3 4" key="1">
    <citation type="submission" date="2017-03" db="EMBL/GenBank/DDBJ databases">
        <title>Genomic insights into Mycobacterium simiae human colonization.</title>
        <authorList>
            <person name="Steffani J.L."/>
            <person name="Brunck M.E."/>
            <person name="Cruz E."/>
            <person name="Montiel R."/>
            <person name="Barona F."/>
        </authorList>
    </citation>
    <scope>NUCLEOTIDE SEQUENCE [LARGE SCALE GENOMIC DNA]</scope>
    <source>
        <strain evidence="3 4">MsiGto</strain>
    </source>
</reference>
<comment type="caution">
    <text evidence="3">The sequence shown here is derived from an EMBL/GenBank/DDBJ whole genome shotgun (WGS) entry which is preliminary data.</text>
</comment>